<dbReference type="Proteomes" id="UP000776983">
    <property type="component" value="Unassembled WGS sequence"/>
</dbReference>
<feature type="signal peptide" evidence="1">
    <location>
        <begin position="1"/>
        <end position="27"/>
    </location>
</feature>
<dbReference type="InterPro" id="IPR011042">
    <property type="entry name" value="6-blade_b-propeller_TolB-like"/>
</dbReference>
<dbReference type="SUPFAM" id="SSF50952">
    <property type="entry name" value="Soluble quinoprotein glucose dehydrogenase"/>
    <property type="match status" value="1"/>
</dbReference>
<reference evidence="3 4" key="1">
    <citation type="submission" date="2020-07" db="EMBL/GenBank/DDBJ databases">
        <title>Pusillimonas sp. nov., isolated from poultry manure in Taiwan.</title>
        <authorList>
            <person name="Lin S.-Y."/>
            <person name="Tang Y.-S."/>
            <person name="Young C.-C."/>
        </authorList>
    </citation>
    <scope>NUCLEOTIDE SEQUENCE [LARGE SCALE GENOMIC DNA]</scope>
    <source>
        <strain evidence="3 4">CC-YST705</strain>
    </source>
</reference>
<proteinExistence type="predicted"/>
<dbReference type="PANTHER" id="PTHR19328:SF75">
    <property type="entry name" value="ALDOSE SUGAR DEHYDROGENASE YLII"/>
    <property type="match status" value="1"/>
</dbReference>
<evidence type="ECO:0000256" key="1">
    <source>
        <dbReference type="SAM" id="SignalP"/>
    </source>
</evidence>
<accession>A0ABS8CAL2</accession>
<evidence type="ECO:0000259" key="2">
    <source>
        <dbReference type="Pfam" id="PF07995"/>
    </source>
</evidence>
<dbReference type="RefSeq" id="WP_226953316.1">
    <property type="nucleotide sequence ID" value="NZ_JACDXW010000002.1"/>
</dbReference>
<sequence length="391" mass="42742">MAGRTHTLNRLILTTFLAVMAPLVGHAQTAAPAQAATAAANTQVLAQDLEHPWAMAFLPDGSVLITERPGRLRHWSADSGLSKPIRGLPELFAQGQGGLLDIVAHPDFAQNRLVYFSYSRGEARNPTQAPAGTEIALARLSEDNQRLEDVQTIFQQIPKLSSGAHFGSRLVFDDEGLLFVTLGENNQRPTAQDLQGLQGKVVRLKPDGSPAPGNPFQDQAGARAEIWSYGHRNPQGMAINPWTQQVWTHEHGPRGGDEINVLQAGANYGWPLATYGLNYSGLAIPEAQGQQVPDTEAPLYYWPVSPAISGMDFYNHPRFAQWQSSLFIGALKEKALLRLQLDKDGQNIVAEERLLQDLDARIRDVRVGPDGYVYVLTDARNGQLIKVSPGP</sequence>
<name>A0ABS8CAL2_9BURK</name>
<evidence type="ECO:0000313" key="3">
    <source>
        <dbReference type="EMBL" id="MCB5363076.1"/>
    </source>
</evidence>
<dbReference type="Pfam" id="PF07995">
    <property type="entry name" value="GSDH"/>
    <property type="match status" value="1"/>
</dbReference>
<keyword evidence="1" id="KW-0732">Signal</keyword>
<organism evidence="3 4">
    <name type="scientific">Mesopusillimonas faecipullorum</name>
    <dbReference type="NCBI Taxonomy" id="2755040"/>
    <lineage>
        <taxon>Bacteria</taxon>
        <taxon>Pseudomonadati</taxon>
        <taxon>Pseudomonadota</taxon>
        <taxon>Betaproteobacteria</taxon>
        <taxon>Burkholderiales</taxon>
        <taxon>Alcaligenaceae</taxon>
        <taxon>Mesopusillimonas</taxon>
    </lineage>
</organism>
<dbReference type="InterPro" id="IPR012938">
    <property type="entry name" value="Glc/Sorbosone_DH"/>
</dbReference>
<dbReference type="EMBL" id="JACDXW010000002">
    <property type="protein sequence ID" value="MCB5363076.1"/>
    <property type="molecule type" value="Genomic_DNA"/>
</dbReference>
<keyword evidence="4" id="KW-1185">Reference proteome</keyword>
<feature type="domain" description="Glucose/Sorbosone dehydrogenase" evidence="2">
    <location>
        <begin position="49"/>
        <end position="386"/>
    </location>
</feature>
<protein>
    <submittedName>
        <fullName evidence="3">PQQ-dependent sugar dehydrogenase</fullName>
    </submittedName>
</protein>
<evidence type="ECO:0000313" key="4">
    <source>
        <dbReference type="Proteomes" id="UP000776983"/>
    </source>
</evidence>
<gene>
    <name evidence="3" type="ORF">H0484_04815</name>
</gene>
<comment type="caution">
    <text evidence="3">The sequence shown here is derived from an EMBL/GenBank/DDBJ whole genome shotgun (WGS) entry which is preliminary data.</text>
</comment>
<feature type="chain" id="PRO_5045168677" evidence="1">
    <location>
        <begin position="28"/>
        <end position="391"/>
    </location>
</feature>
<dbReference type="Gene3D" id="2.120.10.30">
    <property type="entry name" value="TolB, C-terminal domain"/>
    <property type="match status" value="1"/>
</dbReference>
<dbReference type="PANTHER" id="PTHR19328">
    <property type="entry name" value="HEDGEHOG-INTERACTING PROTEIN"/>
    <property type="match status" value="1"/>
</dbReference>
<dbReference type="InterPro" id="IPR011041">
    <property type="entry name" value="Quinoprot_gluc/sorb_DH_b-prop"/>
</dbReference>